<dbReference type="Proteomes" id="UP000255389">
    <property type="component" value="Unassembled WGS sequence"/>
</dbReference>
<accession>A0A378V074</accession>
<feature type="domain" description="Amidohydrolase 3" evidence="1">
    <location>
        <begin position="54"/>
        <end position="506"/>
    </location>
</feature>
<dbReference type="InterPro" id="IPR032466">
    <property type="entry name" value="Metal_Hydrolase"/>
</dbReference>
<sequence>MTARNLPPALDSRATLFHGGVIWTPDRTTEALLVADGVVRAVGAEALAATADRMVDLEGGFLMPSFGDGHAHPLFGGLESAGPAVRPCQSIDQIIAAVKEFADSNPDEEWIVGASYDGSLAPDGLFDARWLDVAVPDRPVVLRAWDYHTLWVNSVALQRAGITADSPEPVLGEIPRREDGTPLGTLREWGATDLITAVMPARDESVRIAALGTAADYYLARGVTWVQDAWVEPAELDTYLAAARNGALRMRFNLAFYADPRHFDTQITQYAAARDRVVAVGSPLLTAQTVKFFADGVVENETGALLEPYCSGLHSHGMQLWEGDALAEAARRVDELGLQIHIHAIGDAAVRQALDAIEYVAQQNGPRDRRPVIAHAQLVDDADLGRFAELGVIPNMQPLWAQMDALMTVLTIPRLGAQRADRQYRMRTLENSGAALAFGSDWPVSSGAPLDGIAVAVSRCTSDGEPAGGWTPEEVLPIGAALASYTGAVAYQAFAENDWGHIAPGRVPISSGWTVIPDMSPRRNCQRCRCVPPISKAHRSIRPKNERNCHGRFG</sequence>
<dbReference type="CDD" id="cd01300">
    <property type="entry name" value="YtcJ_like"/>
    <property type="match status" value="1"/>
</dbReference>
<dbReference type="GO" id="GO:0016810">
    <property type="term" value="F:hydrolase activity, acting on carbon-nitrogen (but not peptide) bonds"/>
    <property type="evidence" value="ECO:0007669"/>
    <property type="project" value="InterPro"/>
</dbReference>
<dbReference type="PANTHER" id="PTHR22642">
    <property type="entry name" value="IMIDAZOLONEPROPIONASE"/>
    <property type="match status" value="1"/>
</dbReference>
<dbReference type="Gene3D" id="2.30.40.10">
    <property type="entry name" value="Urease, subunit C, domain 1"/>
    <property type="match status" value="1"/>
</dbReference>
<organism evidence="2 3">
    <name type="scientific">Mycolicibacterium fortuitum</name>
    <name type="common">Mycobacterium fortuitum</name>
    <dbReference type="NCBI Taxonomy" id="1766"/>
    <lineage>
        <taxon>Bacteria</taxon>
        <taxon>Bacillati</taxon>
        <taxon>Actinomycetota</taxon>
        <taxon>Actinomycetes</taxon>
        <taxon>Mycobacteriales</taxon>
        <taxon>Mycobacteriaceae</taxon>
        <taxon>Mycolicibacterium</taxon>
    </lineage>
</organism>
<protein>
    <submittedName>
        <fullName evidence="2">Amidohydrolase</fullName>
        <ecNumber evidence="2">3.5.1.91</ecNumber>
    </submittedName>
</protein>
<keyword evidence="2" id="KW-0378">Hydrolase</keyword>
<dbReference type="Pfam" id="PF07969">
    <property type="entry name" value="Amidohydro_3"/>
    <property type="match status" value="1"/>
</dbReference>
<dbReference type="InterPro" id="IPR013108">
    <property type="entry name" value="Amidohydro_3"/>
</dbReference>
<gene>
    <name evidence="2" type="primary">nfdA_5</name>
    <name evidence="2" type="ORF">NCTC1542_05221</name>
</gene>
<dbReference type="InterPro" id="IPR011059">
    <property type="entry name" value="Metal-dep_hydrolase_composite"/>
</dbReference>
<dbReference type="PANTHER" id="PTHR22642:SF2">
    <property type="entry name" value="PROTEIN LONG AFTER FAR-RED 3"/>
    <property type="match status" value="1"/>
</dbReference>
<dbReference type="EMBL" id="UGQY01000004">
    <property type="protein sequence ID" value="SUA03735.1"/>
    <property type="molecule type" value="Genomic_DNA"/>
</dbReference>
<dbReference type="AlphaFoldDB" id="A0A378V074"/>
<evidence type="ECO:0000313" key="2">
    <source>
        <dbReference type="EMBL" id="SUA03735.1"/>
    </source>
</evidence>
<name>A0A378V074_MYCFO</name>
<dbReference type="EC" id="3.5.1.91" evidence="2"/>
<proteinExistence type="predicted"/>
<dbReference type="SUPFAM" id="SSF51338">
    <property type="entry name" value="Composite domain of metallo-dependent hydrolases"/>
    <property type="match status" value="1"/>
</dbReference>
<dbReference type="Gene3D" id="3.10.310.70">
    <property type="match status" value="1"/>
</dbReference>
<dbReference type="SUPFAM" id="SSF51556">
    <property type="entry name" value="Metallo-dependent hydrolases"/>
    <property type="match status" value="1"/>
</dbReference>
<dbReference type="InterPro" id="IPR033932">
    <property type="entry name" value="YtcJ-like"/>
</dbReference>
<reference evidence="2 3" key="1">
    <citation type="submission" date="2018-06" db="EMBL/GenBank/DDBJ databases">
        <authorList>
            <consortium name="Pathogen Informatics"/>
            <person name="Doyle S."/>
        </authorList>
    </citation>
    <scope>NUCLEOTIDE SEQUENCE [LARGE SCALE GENOMIC DNA]</scope>
    <source>
        <strain evidence="2 3">NCTC1542</strain>
    </source>
</reference>
<evidence type="ECO:0000259" key="1">
    <source>
        <dbReference type="Pfam" id="PF07969"/>
    </source>
</evidence>
<dbReference type="Gene3D" id="3.20.20.140">
    <property type="entry name" value="Metal-dependent hydrolases"/>
    <property type="match status" value="1"/>
</dbReference>
<evidence type="ECO:0000313" key="3">
    <source>
        <dbReference type="Proteomes" id="UP000255389"/>
    </source>
</evidence>